<dbReference type="SUPFAM" id="SSF46689">
    <property type="entry name" value="Homeodomain-like"/>
    <property type="match status" value="1"/>
</dbReference>
<name>H3KI41_9BURK</name>
<dbReference type="PANTHER" id="PTHR11019:SF199">
    <property type="entry name" value="HTH-TYPE TRANSCRIPTIONAL REGULATOR NIMR"/>
    <property type="match status" value="1"/>
</dbReference>
<dbReference type="RefSeq" id="WP_008543862.1">
    <property type="nucleotide sequence ID" value="NZ_JH605019.1"/>
</dbReference>
<evidence type="ECO:0000256" key="3">
    <source>
        <dbReference type="ARBA" id="ARBA00023163"/>
    </source>
</evidence>
<dbReference type="PROSITE" id="PS01124">
    <property type="entry name" value="HTH_ARAC_FAMILY_2"/>
    <property type="match status" value="1"/>
</dbReference>
<dbReference type="Proteomes" id="UP000004956">
    <property type="component" value="Unassembled WGS sequence"/>
</dbReference>
<evidence type="ECO:0000259" key="4">
    <source>
        <dbReference type="PROSITE" id="PS01124"/>
    </source>
</evidence>
<keyword evidence="6" id="KW-1185">Reference proteome</keyword>
<dbReference type="HOGENOM" id="CLU_1040216_0_0_4"/>
<dbReference type="InterPro" id="IPR009057">
    <property type="entry name" value="Homeodomain-like_sf"/>
</dbReference>
<dbReference type="Gene3D" id="2.60.120.10">
    <property type="entry name" value="Jelly Rolls"/>
    <property type="match status" value="1"/>
</dbReference>
<protein>
    <submittedName>
        <fullName evidence="5">Transcriptional regulator, AraC family</fullName>
    </submittedName>
</protein>
<dbReference type="Gene3D" id="1.10.10.60">
    <property type="entry name" value="Homeodomain-like"/>
    <property type="match status" value="1"/>
</dbReference>
<dbReference type="InterPro" id="IPR014710">
    <property type="entry name" value="RmlC-like_jellyroll"/>
</dbReference>
<feature type="domain" description="HTH araC/xylS-type" evidence="4">
    <location>
        <begin position="169"/>
        <end position="266"/>
    </location>
</feature>
<comment type="caution">
    <text evidence="5">The sequence shown here is derived from an EMBL/GenBank/DDBJ whole genome shotgun (WGS) entry which is preliminary data.</text>
</comment>
<keyword evidence="3" id="KW-0804">Transcription</keyword>
<gene>
    <name evidence="5" type="ORF">HMPREF9440_02443</name>
</gene>
<sequence length="267" mass="28709">HLPALPTRWPENFRPDDVTAPVHGVLVKDRIEHGDARGVGQHAHKTGQLTITLSGWVGLSVGGSIVALPAGTAAWVPSGVAHEGILGENASSWYVHFAEPLCAELPKTIERFFISNLALEAARRFIDRNDPFDADSPLGRIARVLIDEIRSAERLKPGFAALSTHPLLKAVAEAIIAEPDMRVSREDYAEAAGISGRQLSRILAAETGRGFGDWRLELVMLQATLLLRRGMTTEAVAAEVGYSSATAFIVAFKRVFGVTPGAYVTGN</sequence>
<keyword evidence="1" id="KW-0805">Transcription regulation</keyword>
<dbReference type="SMART" id="SM00342">
    <property type="entry name" value="HTH_ARAC"/>
    <property type="match status" value="1"/>
</dbReference>
<dbReference type="PANTHER" id="PTHR11019">
    <property type="entry name" value="HTH-TYPE TRANSCRIPTIONAL REGULATOR NIMR"/>
    <property type="match status" value="1"/>
</dbReference>
<proteinExistence type="predicted"/>
<dbReference type="InterPro" id="IPR003313">
    <property type="entry name" value="AraC-bd"/>
</dbReference>
<evidence type="ECO:0000256" key="1">
    <source>
        <dbReference type="ARBA" id="ARBA00023015"/>
    </source>
</evidence>
<dbReference type="GO" id="GO:0003700">
    <property type="term" value="F:DNA-binding transcription factor activity"/>
    <property type="evidence" value="ECO:0007669"/>
    <property type="project" value="InterPro"/>
</dbReference>
<keyword evidence="2" id="KW-0238">DNA-binding</keyword>
<dbReference type="AlphaFoldDB" id="H3KI41"/>
<dbReference type="InterPro" id="IPR011051">
    <property type="entry name" value="RmlC_Cupin_sf"/>
</dbReference>
<evidence type="ECO:0000313" key="5">
    <source>
        <dbReference type="EMBL" id="EHY30218.1"/>
    </source>
</evidence>
<feature type="non-terminal residue" evidence="5">
    <location>
        <position position="1"/>
    </location>
</feature>
<dbReference type="SUPFAM" id="SSF51182">
    <property type="entry name" value="RmlC-like cupins"/>
    <property type="match status" value="1"/>
</dbReference>
<dbReference type="EMBL" id="AFBQ01000372">
    <property type="protein sequence ID" value="EHY30218.1"/>
    <property type="molecule type" value="Genomic_DNA"/>
</dbReference>
<accession>H3KI41</accession>
<organism evidence="5 6">
    <name type="scientific">Sutterella parvirubra YIT 11816</name>
    <dbReference type="NCBI Taxonomy" id="762967"/>
    <lineage>
        <taxon>Bacteria</taxon>
        <taxon>Pseudomonadati</taxon>
        <taxon>Pseudomonadota</taxon>
        <taxon>Betaproteobacteria</taxon>
        <taxon>Burkholderiales</taxon>
        <taxon>Sutterellaceae</taxon>
        <taxon>Sutterella</taxon>
    </lineage>
</organism>
<dbReference type="Pfam" id="PF12833">
    <property type="entry name" value="HTH_18"/>
    <property type="match status" value="1"/>
</dbReference>
<dbReference type="Pfam" id="PF02311">
    <property type="entry name" value="AraC_binding"/>
    <property type="match status" value="1"/>
</dbReference>
<evidence type="ECO:0000256" key="2">
    <source>
        <dbReference type="ARBA" id="ARBA00023125"/>
    </source>
</evidence>
<evidence type="ECO:0000313" key="6">
    <source>
        <dbReference type="Proteomes" id="UP000004956"/>
    </source>
</evidence>
<reference evidence="5 6" key="1">
    <citation type="submission" date="2011-11" db="EMBL/GenBank/DDBJ databases">
        <authorList>
            <person name="Weinstock G."/>
            <person name="Sodergren E."/>
            <person name="Clifton S."/>
            <person name="Fulton L."/>
            <person name="Fulton B."/>
            <person name="Courtney L."/>
            <person name="Fronick C."/>
            <person name="Harrison M."/>
            <person name="Strong C."/>
            <person name="Farmer C."/>
            <person name="Delahaunty K."/>
            <person name="Markovic C."/>
            <person name="Hall O."/>
            <person name="Minx P."/>
            <person name="Tomlinson C."/>
            <person name="Mitreva M."/>
            <person name="Hou S."/>
            <person name="Chen J."/>
            <person name="Wollam A."/>
            <person name="Pepin K.H."/>
            <person name="Johnson M."/>
            <person name="Bhonagiri V."/>
            <person name="Zhang X."/>
            <person name="Suruliraj S."/>
            <person name="Warren W."/>
            <person name="Chinwalla A."/>
            <person name="Mardis E.R."/>
            <person name="Wilson R.K."/>
        </authorList>
    </citation>
    <scope>NUCLEOTIDE SEQUENCE [LARGE SCALE GENOMIC DNA]</scope>
    <source>
        <strain evidence="5 6">YIT 11816</strain>
    </source>
</reference>
<dbReference type="GO" id="GO:0043565">
    <property type="term" value="F:sequence-specific DNA binding"/>
    <property type="evidence" value="ECO:0007669"/>
    <property type="project" value="InterPro"/>
</dbReference>
<dbReference type="PATRIC" id="fig|762967.3.peg.1927"/>
<dbReference type="InterPro" id="IPR018060">
    <property type="entry name" value="HTH_AraC"/>
</dbReference>